<evidence type="ECO:0000256" key="1">
    <source>
        <dbReference type="ARBA" id="ARBA00023125"/>
    </source>
</evidence>
<reference evidence="3 4" key="1">
    <citation type="submission" date="2015-07" db="EMBL/GenBank/DDBJ databases">
        <title>Draft genome sequence of the Amantichitinum ursilacus IGB-41, a new chitin-degrading bacterium.</title>
        <authorList>
            <person name="Kirstahler P."/>
            <person name="Guenther M."/>
            <person name="Grumaz C."/>
            <person name="Rupp S."/>
            <person name="Zibek S."/>
            <person name="Sohn K."/>
        </authorList>
    </citation>
    <scope>NUCLEOTIDE SEQUENCE [LARGE SCALE GENOMIC DNA]</scope>
    <source>
        <strain evidence="3 4">IGB-41</strain>
    </source>
</reference>
<dbReference type="Gene3D" id="1.10.260.40">
    <property type="entry name" value="lambda repressor-like DNA-binding domains"/>
    <property type="match status" value="1"/>
</dbReference>
<accession>A0A0N1JSJ1</accession>
<dbReference type="PANTHER" id="PTHR36924">
    <property type="entry name" value="ANTITOXIN HIGA-1"/>
    <property type="match status" value="1"/>
</dbReference>
<dbReference type="PROSITE" id="PS50943">
    <property type="entry name" value="HTH_CROC1"/>
    <property type="match status" value="1"/>
</dbReference>
<evidence type="ECO:0000259" key="2">
    <source>
        <dbReference type="PROSITE" id="PS50943"/>
    </source>
</evidence>
<dbReference type="InterPro" id="IPR001387">
    <property type="entry name" value="Cro/C1-type_HTH"/>
</dbReference>
<protein>
    <submittedName>
        <fullName evidence="3">Putative HTH-type transcriptional regulator YddM</fullName>
    </submittedName>
</protein>
<dbReference type="GO" id="GO:0003677">
    <property type="term" value="F:DNA binding"/>
    <property type="evidence" value="ECO:0007669"/>
    <property type="project" value="UniProtKB-KW"/>
</dbReference>
<feature type="domain" description="HTH cro/C1-type" evidence="2">
    <location>
        <begin position="43"/>
        <end position="82"/>
    </location>
</feature>
<dbReference type="RefSeq" id="WP_053937928.1">
    <property type="nucleotide sequence ID" value="NZ_LAQT01000008.1"/>
</dbReference>
<evidence type="ECO:0000313" key="3">
    <source>
        <dbReference type="EMBL" id="KPC53096.1"/>
    </source>
</evidence>
<dbReference type="Proteomes" id="UP000037939">
    <property type="component" value="Unassembled WGS sequence"/>
</dbReference>
<dbReference type="PANTHER" id="PTHR36924:SF1">
    <property type="entry name" value="ANTITOXIN HIGA-1"/>
    <property type="match status" value="1"/>
</dbReference>
<dbReference type="OrthoDB" id="5297543at2"/>
<dbReference type="SUPFAM" id="SSF47413">
    <property type="entry name" value="lambda repressor-like DNA-binding domains"/>
    <property type="match status" value="1"/>
</dbReference>
<dbReference type="EMBL" id="LAQT01000008">
    <property type="protein sequence ID" value="KPC53096.1"/>
    <property type="molecule type" value="Genomic_DNA"/>
</dbReference>
<dbReference type="InterPro" id="IPR013430">
    <property type="entry name" value="Toxin_antidote_HigA"/>
</dbReference>
<organism evidence="3 4">
    <name type="scientific">Amantichitinum ursilacus</name>
    <dbReference type="NCBI Taxonomy" id="857265"/>
    <lineage>
        <taxon>Bacteria</taxon>
        <taxon>Pseudomonadati</taxon>
        <taxon>Pseudomonadota</taxon>
        <taxon>Betaproteobacteria</taxon>
        <taxon>Neisseriales</taxon>
        <taxon>Chitinibacteraceae</taxon>
        <taxon>Amantichitinum</taxon>
    </lineage>
</organism>
<keyword evidence="1" id="KW-0238">DNA-binding</keyword>
<gene>
    <name evidence="3" type="primary">yddM</name>
    <name evidence="3" type="ORF">WG78_11415</name>
</gene>
<name>A0A0N1JSJ1_9NEIS</name>
<evidence type="ECO:0000313" key="4">
    <source>
        <dbReference type="Proteomes" id="UP000037939"/>
    </source>
</evidence>
<dbReference type="AlphaFoldDB" id="A0A0N1JSJ1"/>
<comment type="caution">
    <text evidence="3">The sequence shown here is derived from an EMBL/GenBank/DDBJ whole genome shotgun (WGS) entry which is preliminary data.</text>
</comment>
<sequence length="120" mass="13752">MASKTDELPRHLLSYTFNSNYVPVHPGQVLQQWLGGVDLVYAARRTSISQTMLLRVFEGRADITPLMALRLSDSLGTSRAFWLRLQMEWDLAQADMPERARGLRIIERGPSRKRKKNPEA</sequence>
<dbReference type="InterPro" id="IPR010982">
    <property type="entry name" value="Lambda_DNA-bd_dom_sf"/>
</dbReference>
<dbReference type="NCBIfam" id="TIGR02607">
    <property type="entry name" value="antidote_HigA"/>
    <property type="match status" value="1"/>
</dbReference>
<keyword evidence="4" id="KW-1185">Reference proteome</keyword>
<dbReference type="STRING" id="857265.WG78_11415"/>
<proteinExistence type="predicted"/>